<evidence type="ECO:0000313" key="3">
    <source>
        <dbReference type="Proteomes" id="UP000660262"/>
    </source>
</evidence>
<dbReference type="Proteomes" id="UP000660262">
    <property type="component" value="Unassembled WGS sequence"/>
</dbReference>
<comment type="caution">
    <text evidence="2">The sequence shown here is derived from an EMBL/GenBank/DDBJ whole genome shotgun (WGS) entry which is preliminary data.</text>
</comment>
<reference evidence="2" key="1">
    <citation type="submission" date="2020-10" db="EMBL/GenBank/DDBJ databases">
        <title>Unveiling of a novel bifunctional photoreceptor, Dualchrome1, isolated from a cosmopolitan green alga.</title>
        <authorList>
            <person name="Suzuki S."/>
            <person name="Kawachi M."/>
        </authorList>
    </citation>
    <scope>NUCLEOTIDE SEQUENCE</scope>
    <source>
        <strain evidence="2">NIES 2893</strain>
    </source>
</reference>
<name>A0A830HW02_9CHLO</name>
<gene>
    <name evidence="2" type="ORF">PPROV_000836600</name>
</gene>
<evidence type="ECO:0000313" key="2">
    <source>
        <dbReference type="EMBL" id="GHP09631.1"/>
    </source>
</evidence>
<feature type="region of interest" description="Disordered" evidence="1">
    <location>
        <begin position="67"/>
        <end position="112"/>
    </location>
</feature>
<organism evidence="2 3">
    <name type="scientific">Pycnococcus provasolii</name>
    <dbReference type="NCBI Taxonomy" id="41880"/>
    <lineage>
        <taxon>Eukaryota</taxon>
        <taxon>Viridiplantae</taxon>
        <taxon>Chlorophyta</taxon>
        <taxon>Pseudoscourfieldiophyceae</taxon>
        <taxon>Pseudoscourfieldiales</taxon>
        <taxon>Pycnococcaceae</taxon>
        <taxon>Pycnococcus</taxon>
    </lineage>
</organism>
<feature type="compositionally biased region" description="Polar residues" evidence="1">
    <location>
        <begin position="87"/>
        <end position="102"/>
    </location>
</feature>
<accession>A0A830HW02</accession>
<feature type="compositionally biased region" description="Polar residues" evidence="1">
    <location>
        <begin position="69"/>
        <end position="78"/>
    </location>
</feature>
<proteinExistence type="predicted"/>
<protein>
    <submittedName>
        <fullName evidence="2">Uncharacterized protein</fullName>
    </submittedName>
</protein>
<sequence>MEDEHAWYAAVERVLEKPSSAEANTNVIVQRAVTFPQCLGVNLAGRWRWPLPGVRVTAGARCALAKTNAADQTSSTELNGLHDERTNGNGENGTHGSSSAASSKPRRTASAWRRRVANNTTTYARVRLTRPLFGKAVVTCEWDVDPTAGVTMRLRREFKTSFGHVTLATWGRRRTQRKDARAAPTAGVQFNLTFGSDELRVCELRTTSSTVESDPGVGTARVVQPIMRHADAVVETDVFLHDGWISAGNLAQLKERVSVRGARLALARSIL</sequence>
<evidence type="ECO:0000256" key="1">
    <source>
        <dbReference type="SAM" id="MobiDB-lite"/>
    </source>
</evidence>
<keyword evidence="3" id="KW-1185">Reference proteome</keyword>
<dbReference type="EMBL" id="BNJQ01000025">
    <property type="protein sequence ID" value="GHP09631.1"/>
    <property type="molecule type" value="Genomic_DNA"/>
</dbReference>
<dbReference type="AlphaFoldDB" id="A0A830HW02"/>